<gene>
    <name evidence="4" type="ORF">BXZ70DRAFT_577711</name>
</gene>
<feature type="domain" description="DUF1279" evidence="3">
    <location>
        <begin position="79"/>
        <end position="189"/>
    </location>
</feature>
<evidence type="ECO:0000313" key="4">
    <source>
        <dbReference type="EMBL" id="KAH8083811.1"/>
    </source>
</evidence>
<accession>A0A8K0UGA7</accession>
<keyword evidence="5" id="KW-1185">Reference proteome</keyword>
<dbReference type="PANTHER" id="PTHR21377:SF0">
    <property type="entry name" value="PROTEIN FAM210B, MITOCHONDRIAL"/>
    <property type="match status" value="1"/>
</dbReference>
<dbReference type="Pfam" id="PF06916">
    <property type="entry name" value="FAM210A-B_dom"/>
    <property type="match status" value="1"/>
</dbReference>
<protein>
    <recommendedName>
        <fullName evidence="3">DUF1279 domain-containing protein</fullName>
    </recommendedName>
</protein>
<feature type="region of interest" description="Disordered" evidence="1">
    <location>
        <begin position="35"/>
        <end position="74"/>
    </location>
</feature>
<keyword evidence="2" id="KW-1133">Transmembrane helix</keyword>
<dbReference type="InterPro" id="IPR009688">
    <property type="entry name" value="FAM210A/B-like_dom"/>
</dbReference>
<proteinExistence type="predicted"/>
<name>A0A8K0UGA7_9AGAR</name>
<keyword evidence="2" id="KW-0812">Transmembrane</keyword>
<evidence type="ECO:0000256" key="1">
    <source>
        <dbReference type="SAM" id="MobiDB-lite"/>
    </source>
</evidence>
<keyword evidence="2" id="KW-0472">Membrane</keyword>
<feature type="transmembrane region" description="Helical" evidence="2">
    <location>
        <begin position="88"/>
        <end position="111"/>
    </location>
</feature>
<evidence type="ECO:0000313" key="5">
    <source>
        <dbReference type="Proteomes" id="UP000813824"/>
    </source>
</evidence>
<organism evidence="4 5">
    <name type="scientific">Cristinia sonorae</name>
    <dbReference type="NCBI Taxonomy" id="1940300"/>
    <lineage>
        <taxon>Eukaryota</taxon>
        <taxon>Fungi</taxon>
        <taxon>Dikarya</taxon>
        <taxon>Basidiomycota</taxon>
        <taxon>Agaricomycotina</taxon>
        <taxon>Agaricomycetes</taxon>
        <taxon>Agaricomycetidae</taxon>
        <taxon>Agaricales</taxon>
        <taxon>Pleurotineae</taxon>
        <taxon>Stephanosporaceae</taxon>
        <taxon>Cristinia</taxon>
    </lineage>
</organism>
<comment type="caution">
    <text evidence="4">The sequence shown here is derived from an EMBL/GenBank/DDBJ whole genome shotgun (WGS) entry which is preliminary data.</text>
</comment>
<feature type="compositionally biased region" description="Low complexity" evidence="1">
    <location>
        <begin position="35"/>
        <end position="65"/>
    </location>
</feature>
<dbReference type="GO" id="GO:0005739">
    <property type="term" value="C:mitochondrion"/>
    <property type="evidence" value="ECO:0007669"/>
    <property type="project" value="TreeGrafter"/>
</dbReference>
<dbReference type="AlphaFoldDB" id="A0A8K0UGA7"/>
<evidence type="ECO:0000259" key="3">
    <source>
        <dbReference type="Pfam" id="PF06916"/>
    </source>
</evidence>
<evidence type="ECO:0000256" key="2">
    <source>
        <dbReference type="SAM" id="Phobius"/>
    </source>
</evidence>
<sequence length="224" mass="24565">MVRNLILRLPVVRALVPRLSRPLLPLAGRLPRPASPPLTLTRGRTSTRLFHSSPTRSNASSSPHSSENHELPPGASLSQRLKHLIKSYGWYALGVYSVLTVADFTVAFIGVNIIGAEHVSHAVVYVKELVASHIPHRLPEPGREEMESTVGNPAAAGSEGFWAMVLLAYTIHKTLFLPIRVGLTAGLTPRLVGWLRSRGWAGGAGTKRAVQQMKDKIRDSRERR</sequence>
<dbReference type="PANTHER" id="PTHR21377">
    <property type="entry name" value="PROTEIN FAM210B, MITOCHONDRIAL"/>
    <property type="match status" value="1"/>
</dbReference>
<feature type="region of interest" description="Disordered" evidence="1">
    <location>
        <begin position="205"/>
        <end position="224"/>
    </location>
</feature>
<feature type="compositionally biased region" description="Basic and acidic residues" evidence="1">
    <location>
        <begin position="213"/>
        <end position="224"/>
    </location>
</feature>
<reference evidence="4" key="1">
    <citation type="journal article" date="2021" name="New Phytol.">
        <title>Evolutionary innovations through gain and loss of genes in the ectomycorrhizal Boletales.</title>
        <authorList>
            <person name="Wu G."/>
            <person name="Miyauchi S."/>
            <person name="Morin E."/>
            <person name="Kuo A."/>
            <person name="Drula E."/>
            <person name="Varga T."/>
            <person name="Kohler A."/>
            <person name="Feng B."/>
            <person name="Cao Y."/>
            <person name="Lipzen A."/>
            <person name="Daum C."/>
            <person name="Hundley H."/>
            <person name="Pangilinan J."/>
            <person name="Johnson J."/>
            <person name="Barry K."/>
            <person name="LaButti K."/>
            <person name="Ng V."/>
            <person name="Ahrendt S."/>
            <person name="Min B."/>
            <person name="Choi I.G."/>
            <person name="Park H."/>
            <person name="Plett J.M."/>
            <person name="Magnuson J."/>
            <person name="Spatafora J.W."/>
            <person name="Nagy L.G."/>
            <person name="Henrissat B."/>
            <person name="Grigoriev I.V."/>
            <person name="Yang Z.L."/>
            <person name="Xu J."/>
            <person name="Martin F.M."/>
        </authorList>
    </citation>
    <scope>NUCLEOTIDE SEQUENCE</scope>
    <source>
        <strain evidence="4">KKN 215</strain>
    </source>
</reference>
<dbReference type="EMBL" id="JAEVFJ010000047">
    <property type="protein sequence ID" value="KAH8083811.1"/>
    <property type="molecule type" value="Genomic_DNA"/>
</dbReference>
<dbReference type="OrthoDB" id="426386at2759"/>
<dbReference type="Proteomes" id="UP000813824">
    <property type="component" value="Unassembled WGS sequence"/>
</dbReference>
<dbReference type="InterPro" id="IPR045866">
    <property type="entry name" value="FAM210A/B-like"/>
</dbReference>